<proteinExistence type="predicted"/>
<organism evidence="1 2">
    <name type="scientific">Xylaria multiplex</name>
    <dbReference type="NCBI Taxonomy" id="323545"/>
    <lineage>
        <taxon>Eukaryota</taxon>
        <taxon>Fungi</taxon>
        <taxon>Dikarya</taxon>
        <taxon>Ascomycota</taxon>
        <taxon>Pezizomycotina</taxon>
        <taxon>Sordariomycetes</taxon>
        <taxon>Xylariomycetidae</taxon>
        <taxon>Xylariales</taxon>
        <taxon>Xylariaceae</taxon>
        <taxon>Xylaria</taxon>
    </lineage>
</organism>
<protein>
    <submittedName>
        <fullName evidence="1">Uncharacterized protein</fullName>
    </submittedName>
</protein>
<dbReference type="AlphaFoldDB" id="A0A7C8IPP2"/>
<dbReference type="OrthoDB" id="3649348at2759"/>
<dbReference type="EMBL" id="WUBL01000103">
    <property type="protein sequence ID" value="KAF2965885.1"/>
    <property type="molecule type" value="Genomic_DNA"/>
</dbReference>
<dbReference type="Proteomes" id="UP000481858">
    <property type="component" value="Unassembled WGS sequence"/>
</dbReference>
<name>A0A7C8IPP2_9PEZI</name>
<sequence length="151" mass="16002">MSTSTPVSIVLIGLHAEIGAPIAEGLRPDWEVVRMIQSFEAAKADLPYILQGQAPPTAPINSVGSGDYSRPVRAVIFGRGFTQEQAETLYGLYSAEAKEPVLWVAGAAANRGPGTEPPPGVEKIMVPIFKEILKKGVEGGEGKGKSELVLY</sequence>
<gene>
    <name evidence="1" type="ORF">GQX73_g7701</name>
</gene>
<comment type="caution">
    <text evidence="1">The sequence shown here is derived from an EMBL/GenBank/DDBJ whole genome shotgun (WGS) entry which is preliminary data.</text>
</comment>
<reference evidence="1 2" key="1">
    <citation type="submission" date="2019-12" db="EMBL/GenBank/DDBJ databases">
        <title>Draft genome sequence of the ascomycete Xylaria multiplex DSM 110363.</title>
        <authorList>
            <person name="Buettner E."/>
            <person name="Kellner H."/>
        </authorList>
    </citation>
    <scope>NUCLEOTIDE SEQUENCE [LARGE SCALE GENOMIC DNA]</scope>
    <source>
        <strain evidence="1 2">DSM 110363</strain>
    </source>
</reference>
<evidence type="ECO:0000313" key="2">
    <source>
        <dbReference type="Proteomes" id="UP000481858"/>
    </source>
</evidence>
<accession>A0A7C8IPP2</accession>
<evidence type="ECO:0000313" key="1">
    <source>
        <dbReference type="EMBL" id="KAF2965885.1"/>
    </source>
</evidence>
<keyword evidence="2" id="KW-1185">Reference proteome</keyword>
<dbReference type="InParanoid" id="A0A7C8IPP2"/>